<accession>A0A8H6M8H5</accession>
<sequence length="556" mass="62101">MVIRGCSAWQGIRGNLDRRGWIPVFLAKYAMSQGAGTSISASHRRVTRPGSSRLSHDSDPLSLLDLPTEVLIFIAGELEWDDVPRLGKVNRVFRKISQSRAVWQAIYLRYLGTHIPRPYFLPKPLHLCGADDLEKAVVDWEAEWPKVIRAKPTVLEFSLPGMPRLPSEMDLVPGGRWMLWGRPDGSVLYSDLKNDSGNVPVNLLIPSPSNWGEPLISEAQLAVDYATEQEETPGVHHLSSFRVAVATCQRSSLHSGSKTQVDIWCVEVTYDDDGQAVGLGVKTRIATFHAPGLGVSLERPFAFALKGNLLIYRGYHNLECPEFAAVLDWTQANIEPVYIPNCRPAILRLLPGSRILVVHEQTGGTGRKLAVYDWGREGINSTRLIAEPHHHSESLWQAQTIFFGENIPILSLEDPDESRFVLKTLESIQEVRVPRQPPLSGSQPQEPVVVQDLPLPSVAGIHHQYLVKEYCGYHRSVWWATMGRHMGARRYSWANEGPDGQPVMSLRESRIEFEGKGGFPSFGSDRMFFDEVSRRVVLLDVSSTSTRLVVVDLLGS</sequence>
<feature type="non-terminal residue" evidence="2">
    <location>
        <position position="1"/>
    </location>
</feature>
<dbReference type="Proteomes" id="UP000521943">
    <property type="component" value="Unassembled WGS sequence"/>
</dbReference>
<evidence type="ECO:0000313" key="3">
    <source>
        <dbReference type="Proteomes" id="UP000521943"/>
    </source>
</evidence>
<dbReference type="EMBL" id="JACGCI010000031">
    <property type="protein sequence ID" value="KAF6755072.1"/>
    <property type="molecule type" value="Genomic_DNA"/>
</dbReference>
<dbReference type="AlphaFoldDB" id="A0A8H6M8H5"/>
<name>A0A8H6M8H5_9AGAR</name>
<evidence type="ECO:0000313" key="2">
    <source>
        <dbReference type="EMBL" id="KAF6755072.1"/>
    </source>
</evidence>
<reference evidence="2 3" key="1">
    <citation type="submission" date="2020-07" db="EMBL/GenBank/DDBJ databases">
        <title>Comparative genomics of pyrophilous fungi reveals a link between fire events and developmental genes.</title>
        <authorList>
            <consortium name="DOE Joint Genome Institute"/>
            <person name="Steindorff A.S."/>
            <person name="Carver A."/>
            <person name="Calhoun S."/>
            <person name="Stillman K."/>
            <person name="Liu H."/>
            <person name="Lipzen A."/>
            <person name="Pangilinan J."/>
            <person name="Labutti K."/>
            <person name="Bruns T.D."/>
            <person name="Grigoriev I.V."/>
        </authorList>
    </citation>
    <scope>NUCLEOTIDE SEQUENCE [LARGE SCALE GENOMIC DNA]</scope>
    <source>
        <strain evidence="2 3">CBS 144469</strain>
    </source>
</reference>
<keyword evidence="3" id="KW-1185">Reference proteome</keyword>
<dbReference type="OrthoDB" id="2885124at2759"/>
<proteinExistence type="predicted"/>
<gene>
    <name evidence="2" type="ORF">DFP72DRAFT_965096</name>
</gene>
<dbReference type="InterPro" id="IPR036047">
    <property type="entry name" value="F-box-like_dom_sf"/>
</dbReference>
<dbReference type="PROSITE" id="PS50181">
    <property type="entry name" value="FBOX"/>
    <property type="match status" value="1"/>
</dbReference>
<feature type="domain" description="F-box" evidence="1">
    <location>
        <begin position="60"/>
        <end position="106"/>
    </location>
</feature>
<dbReference type="SUPFAM" id="SSF81383">
    <property type="entry name" value="F-box domain"/>
    <property type="match status" value="1"/>
</dbReference>
<organism evidence="2 3">
    <name type="scientific">Ephemerocybe angulata</name>
    <dbReference type="NCBI Taxonomy" id="980116"/>
    <lineage>
        <taxon>Eukaryota</taxon>
        <taxon>Fungi</taxon>
        <taxon>Dikarya</taxon>
        <taxon>Basidiomycota</taxon>
        <taxon>Agaricomycotina</taxon>
        <taxon>Agaricomycetes</taxon>
        <taxon>Agaricomycetidae</taxon>
        <taxon>Agaricales</taxon>
        <taxon>Agaricineae</taxon>
        <taxon>Psathyrellaceae</taxon>
        <taxon>Ephemerocybe</taxon>
    </lineage>
</organism>
<evidence type="ECO:0000259" key="1">
    <source>
        <dbReference type="PROSITE" id="PS50181"/>
    </source>
</evidence>
<protein>
    <recommendedName>
        <fullName evidence="1">F-box domain-containing protein</fullName>
    </recommendedName>
</protein>
<dbReference type="InterPro" id="IPR001810">
    <property type="entry name" value="F-box_dom"/>
</dbReference>
<comment type="caution">
    <text evidence="2">The sequence shown here is derived from an EMBL/GenBank/DDBJ whole genome shotgun (WGS) entry which is preliminary data.</text>
</comment>